<accession>E9I2K6</accession>
<reference evidence="1 2" key="1">
    <citation type="journal article" date="2011" name="Science">
        <title>The ecoresponsive genome of Daphnia pulex.</title>
        <authorList>
            <person name="Colbourne J.K."/>
            <person name="Pfrender M.E."/>
            <person name="Gilbert D."/>
            <person name="Thomas W.K."/>
            <person name="Tucker A."/>
            <person name="Oakley T.H."/>
            <person name="Tokishita S."/>
            <person name="Aerts A."/>
            <person name="Arnold G.J."/>
            <person name="Basu M.K."/>
            <person name="Bauer D.J."/>
            <person name="Caceres C.E."/>
            <person name="Carmel L."/>
            <person name="Casola C."/>
            <person name="Choi J.H."/>
            <person name="Detter J.C."/>
            <person name="Dong Q."/>
            <person name="Dusheyko S."/>
            <person name="Eads B.D."/>
            <person name="Frohlich T."/>
            <person name="Geiler-Samerotte K.A."/>
            <person name="Gerlach D."/>
            <person name="Hatcher P."/>
            <person name="Jogdeo S."/>
            <person name="Krijgsveld J."/>
            <person name="Kriventseva E.V."/>
            <person name="Kultz D."/>
            <person name="Laforsch C."/>
            <person name="Lindquist E."/>
            <person name="Lopez J."/>
            <person name="Manak J.R."/>
            <person name="Muller J."/>
            <person name="Pangilinan J."/>
            <person name="Patwardhan R.P."/>
            <person name="Pitluck S."/>
            <person name="Pritham E.J."/>
            <person name="Rechtsteiner A."/>
            <person name="Rho M."/>
            <person name="Rogozin I.B."/>
            <person name="Sakarya O."/>
            <person name="Salamov A."/>
            <person name="Schaack S."/>
            <person name="Shapiro H."/>
            <person name="Shiga Y."/>
            <person name="Skalitzky C."/>
            <person name="Smith Z."/>
            <person name="Souvorov A."/>
            <person name="Sung W."/>
            <person name="Tang Z."/>
            <person name="Tsuchiya D."/>
            <person name="Tu H."/>
            <person name="Vos H."/>
            <person name="Wang M."/>
            <person name="Wolf Y.I."/>
            <person name="Yamagata H."/>
            <person name="Yamada T."/>
            <person name="Ye Y."/>
            <person name="Shaw J.R."/>
            <person name="Andrews J."/>
            <person name="Crease T.J."/>
            <person name="Tang H."/>
            <person name="Lucas S.M."/>
            <person name="Robertson H.M."/>
            <person name="Bork P."/>
            <person name="Koonin E.V."/>
            <person name="Zdobnov E.M."/>
            <person name="Grigoriev I.V."/>
            <person name="Lynch M."/>
            <person name="Boore J.L."/>
        </authorList>
    </citation>
    <scope>NUCLEOTIDE SEQUENCE [LARGE SCALE GENOMIC DNA]</scope>
</reference>
<dbReference type="OrthoDB" id="10319119at2759"/>
<dbReference type="Proteomes" id="UP000000305">
    <property type="component" value="Unassembled WGS sequence"/>
</dbReference>
<keyword evidence="2" id="KW-1185">Reference proteome</keyword>
<proteinExistence type="predicted"/>
<protein>
    <submittedName>
        <fullName evidence="1">Uncharacterized protein</fullName>
    </submittedName>
</protein>
<gene>
    <name evidence="1" type="ORF">DAPPUDRAFT_338190</name>
</gene>
<evidence type="ECO:0000313" key="1">
    <source>
        <dbReference type="EMBL" id="EFX61774.1"/>
    </source>
</evidence>
<dbReference type="EMBL" id="GL734143">
    <property type="protein sequence ID" value="EFX61774.1"/>
    <property type="molecule type" value="Genomic_DNA"/>
</dbReference>
<sequence length="240" mass="27765">MSGSADDIKVLKEYVIADVDRYAKDMGLTTKGAEWAAAMTKNVIRQIENVILNCDTRVDMEGVIIGSTPLQMLRIVAKHNKDHIKADVYLFKTAEDVWKRIRKAYFDEFPPNFNNMPGLSKCGTPWIITDSNAYACRFRIDIPQAIEICNSLLECNAALEASNKVEFRKQYEKLADMDFREYDMTLIQRVELAEDLYARIRVMMLKSCVTLDKTEYDQRALMLMFYQQRRKIENAAKRCA</sequence>
<evidence type="ECO:0000313" key="2">
    <source>
        <dbReference type="Proteomes" id="UP000000305"/>
    </source>
</evidence>
<organism evidence="1 2">
    <name type="scientific">Daphnia pulex</name>
    <name type="common">Water flea</name>
    <dbReference type="NCBI Taxonomy" id="6669"/>
    <lineage>
        <taxon>Eukaryota</taxon>
        <taxon>Metazoa</taxon>
        <taxon>Ecdysozoa</taxon>
        <taxon>Arthropoda</taxon>
        <taxon>Crustacea</taxon>
        <taxon>Branchiopoda</taxon>
        <taxon>Diplostraca</taxon>
        <taxon>Cladocera</taxon>
        <taxon>Anomopoda</taxon>
        <taxon>Daphniidae</taxon>
        <taxon>Daphnia</taxon>
    </lineage>
</organism>
<dbReference type="HOGENOM" id="CLU_1157434_0_0_1"/>
<dbReference type="AlphaFoldDB" id="E9I2K6"/>
<dbReference type="InParanoid" id="E9I2K6"/>
<dbReference type="KEGG" id="dpx:DAPPUDRAFT_338190"/>
<name>E9I2K6_DAPPU</name>